<sequence>MARKQVIRDLPSLQEYVNAFKSLGPQANRQAAILDLLRKAAEKMRSEESRPFYSMRQIAALFELPLRTVAIAYEQLEKEAVLNRIRGSQTILEGRAATSRDPVRAIVGLPIWLHAIVVSPYSRMLYLELEERLRSHGFVADIIFFRDKEATSPDFARRLLQHRLDYVIWHTPHPLANQTLLSLKDHGIKQILVHPADNPTSITLPMYLQDWTHAYAEMAATWAEAGIRKVIVPDPLYLPSKRALRSFTVTLEARGLKIKSVAGDASTILAEVRQQPAARCAVAFLDQLGAETICNCEPVIMEQVMNQSRVAFCRGPIRVPYFQYRPVAIDCIGFSPTEVAHRVVGDLRWGIAPPTKQTPTFTAVYRPQVPLSEAADLL</sequence>
<accession>A0A2U8E395</accession>
<evidence type="ECO:0000313" key="1">
    <source>
        <dbReference type="EMBL" id="AWI09347.1"/>
    </source>
</evidence>
<proteinExistence type="predicted"/>
<name>A0A2U8E395_9BACT</name>
<reference evidence="1 2" key="1">
    <citation type="journal article" date="2018" name="Syst. Appl. Microbiol.">
        <title>Ereboglobus luteus gen. nov. sp. nov. from cockroach guts, and new insights into the oxygen relationship of the genera Opitutus and Didymococcus (Verrucomicrobia: Opitutaceae).</title>
        <authorList>
            <person name="Tegtmeier D."/>
            <person name="Belitz A."/>
            <person name="Radek R."/>
            <person name="Heimerl T."/>
            <person name="Brune A."/>
        </authorList>
    </citation>
    <scope>NUCLEOTIDE SEQUENCE [LARGE SCALE GENOMIC DNA]</scope>
    <source>
        <strain evidence="1 2">Ho45</strain>
    </source>
</reference>
<evidence type="ECO:0000313" key="2">
    <source>
        <dbReference type="Proteomes" id="UP000244896"/>
    </source>
</evidence>
<organism evidence="1 2">
    <name type="scientific">Ereboglobus luteus</name>
    <dbReference type="NCBI Taxonomy" id="1796921"/>
    <lineage>
        <taxon>Bacteria</taxon>
        <taxon>Pseudomonadati</taxon>
        <taxon>Verrucomicrobiota</taxon>
        <taxon>Opitutia</taxon>
        <taxon>Opitutales</taxon>
        <taxon>Opitutaceae</taxon>
        <taxon>Ereboglobus</taxon>
    </lineage>
</organism>
<dbReference type="KEGG" id="elut:CKA38_08920"/>
<gene>
    <name evidence="1" type="ORF">CKA38_08920</name>
</gene>
<protein>
    <recommendedName>
        <fullName evidence="3">HTH gntR-type domain-containing protein</fullName>
    </recommendedName>
</protein>
<dbReference type="OrthoDB" id="9822175at2"/>
<keyword evidence="2" id="KW-1185">Reference proteome</keyword>
<evidence type="ECO:0008006" key="3">
    <source>
        <dbReference type="Google" id="ProtNLM"/>
    </source>
</evidence>
<dbReference type="Proteomes" id="UP000244896">
    <property type="component" value="Chromosome"/>
</dbReference>
<dbReference type="RefSeq" id="WP_108825158.1">
    <property type="nucleotide sequence ID" value="NZ_CP023004.1"/>
</dbReference>
<dbReference type="AlphaFoldDB" id="A0A2U8E395"/>
<dbReference type="EMBL" id="CP023004">
    <property type="protein sequence ID" value="AWI09347.1"/>
    <property type="molecule type" value="Genomic_DNA"/>
</dbReference>